<evidence type="ECO:0000256" key="8">
    <source>
        <dbReference type="ARBA" id="ARBA00023170"/>
    </source>
</evidence>
<comment type="similarity">
    <text evidence="10">Belongs to the insect chemoreceptor superfamily. Heteromeric odorant receptor channel (TC 1.A.69) family.</text>
</comment>
<reference evidence="11" key="2">
    <citation type="submission" date="2018-07" db="EMBL/GenBank/DDBJ databases">
        <authorList>
            <person name="Mckenzie S.K."/>
            <person name="Kronauer D.J.C."/>
        </authorList>
    </citation>
    <scope>NUCLEOTIDE SEQUENCE</scope>
    <source>
        <strain evidence="11">Clonal line C1</strain>
    </source>
</reference>
<keyword evidence="4 10" id="KW-0812">Transmembrane</keyword>
<evidence type="ECO:0000313" key="11">
    <source>
        <dbReference type="EMBL" id="RLU22057.1"/>
    </source>
</evidence>
<dbReference type="AlphaFoldDB" id="A0A3L8DNS3"/>
<reference evidence="11" key="1">
    <citation type="journal article" date="2018" name="Genome Res.">
        <title>The genomic architecture and molecular evolution of ant odorant receptors.</title>
        <authorList>
            <person name="McKenzie S.K."/>
            <person name="Kronauer D.J.C."/>
        </authorList>
    </citation>
    <scope>NUCLEOTIDE SEQUENCE [LARGE SCALE GENOMIC DNA]</scope>
    <source>
        <strain evidence="11">Clonal line C1</strain>
    </source>
</reference>
<feature type="transmembrane region" description="Helical" evidence="10">
    <location>
        <begin position="35"/>
        <end position="57"/>
    </location>
</feature>
<dbReference type="OrthoDB" id="6614360at2759"/>
<accession>A0A3L8DNS3</accession>
<evidence type="ECO:0000256" key="9">
    <source>
        <dbReference type="ARBA" id="ARBA00023224"/>
    </source>
</evidence>
<evidence type="ECO:0000256" key="4">
    <source>
        <dbReference type="ARBA" id="ARBA00022692"/>
    </source>
</evidence>
<dbReference type="GO" id="GO:0007165">
    <property type="term" value="P:signal transduction"/>
    <property type="evidence" value="ECO:0007669"/>
    <property type="project" value="UniProtKB-KW"/>
</dbReference>
<dbReference type="PANTHER" id="PTHR21137">
    <property type="entry name" value="ODORANT RECEPTOR"/>
    <property type="match status" value="1"/>
</dbReference>
<dbReference type="GO" id="GO:0005549">
    <property type="term" value="F:odorant binding"/>
    <property type="evidence" value="ECO:0007669"/>
    <property type="project" value="InterPro"/>
</dbReference>
<dbReference type="EMBL" id="QOIP01000006">
    <property type="protein sequence ID" value="RLU22057.1"/>
    <property type="molecule type" value="Genomic_DNA"/>
</dbReference>
<evidence type="ECO:0000256" key="2">
    <source>
        <dbReference type="ARBA" id="ARBA00022475"/>
    </source>
</evidence>
<comment type="subcellular location">
    <subcellularLocation>
        <location evidence="1 10">Cell membrane</location>
        <topology evidence="1 10">Multi-pass membrane protein</topology>
    </subcellularLocation>
</comment>
<feature type="transmembrane region" description="Helical" evidence="10">
    <location>
        <begin position="273"/>
        <end position="294"/>
    </location>
</feature>
<evidence type="ECO:0000256" key="6">
    <source>
        <dbReference type="ARBA" id="ARBA00022989"/>
    </source>
</evidence>
<feature type="transmembrane region" description="Helical" evidence="10">
    <location>
        <begin position="306"/>
        <end position="325"/>
    </location>
</feature>
<keyword evidence="8 10" id="KW-0675">Receptor</keyword>
<evidence type="ECO:0000256" key="5">
    <source>
        <dbReference type="ARBA" id="ARBA00022725"/>
    </source>
</evidence>
<gene>
    <name evidence="11" type="ORF">DMN91_006437</name>
</gene>
<comment type="caution">
    <text evidence="11">The sequence shown here is derived from an EMBL/GenBank/DDBJ whole genome shotgun (WGS) entry which is preliminary data.</text>
</comment>
<dbReference type="PANTHER" id="PTHR21137:SF35">
    <property type="entry name" value="ODORANT RECEPTOR 19A-RELATED"/>
    <property type="match status" value="1"/>
</dbReference>
<feature type="transmembrane region" description="Helical" evidence="10">
    <location>
        <begin position="69"/>
        <end position="88"/>
    </location>
</feature>
<keyword evidence="5 10" id="KW-0552">Olfaction</keyword>
<dbReference type="Proteomes" id="UP000279307">
    <property type="component" value="Chromosome 6"/>
</dbReference>
<feature type="transmembrane region" description="Helical" evidence="10">
    <location>
        <begin position="128"/>
        <end position="151"/>
    </location>
</feature>
<name>A0A3L8DNS3_OOCBI</name>
<dbReference type="Pfam" id="PF02949">
    <property type="entry name" value="7tm_6"/>
    <property type="match status" value="1"/>
</dbReference>
<feature type="transmembrane region" description="Helical" evidence="10">
    <location>
        <begin position="181"/>
        <end position="200"/>
    </location>
</feature>
<keyword evidence="6 10" id="KW-1133">Transmembrane helix</keyword>
<evidence type="ECO:0000256" key="3">
    <source>
        <dbReference type="ARBA" id="ARBA00022606"/>
    </source>
</evidence>
<evidence type="ECO:0000256" key="7">
    <source>
        <dbReference type="ARBA" id="ARBA00023136"/>
    </source>
</evidence>
<sequence>MTNEKHAWPSQYYTIPRLYLSLAGIWPYGKLRNRYMCFVPMFTCCFSVVIPQSLYIINNSLNIDEIFESLPSVIISIIFSFKVANMMINNEKIKMCFETIKADWLSLNTDIEKAILQRQTMYGRHMTIFYTVLMYMTALFYLIKPVIITLLEDEMANTTKSRISGISKLPFLVDYGEKLNYYFYPIMIHCYLGVFAHIFCTIAVDTLYYILVQHVCGIFAIIGHALENINEYTDATDNLHSQLNTTQDDYNKALNCLRRHLHVIEFADLIESMFTKILLISVSLNMICGSICGIRVIMNLSNARDIVAPLAIYVAQLSHMFLQFWQAQFLLDYSIIPYESICRAKWYKTSIKCQKLLLLIMNRTVYPCKITAGKILILSIESFGTVLKTSMSYLTVLRSFQ</sequence>
<evidence type="ECO:0000256" key="10">
    <source>
        <dbReference type="RuleBase" id="RU351113"/>
    </source>
</evidence>
<keyword evidence="7 10" id="KW-0472">Membrane</keyword>
<organism evidence="11">
    <name type="scientific">Ooceraea biroi</name>
    <name type="common">Clonal raider ant</name>
    <name type="synonym">Cerapachys biroi</name>
    <dbReference type="NCBI Taxonomy" id="2015173"/>
    <lineage>
        <taxon>Eukaryota</taxon>
        <taxon>Metazoa</taxon>
        <taxon>Ecdysozoa</taxon>
        <taxon>Arthropoda</taxon>
        <taxon>Hexapoda</taxon>
        <taxon>Insecta</taxon>
        <taxon>Pterygota</taxon>
        <taxon>Neoptera</taxon>
        <taxon>Endopterygota</taxon>
        <taxon>Hymenoptera</taxon>
        <taxon>Apocrita</taxon>
        <taxon>Aculeata</taxon>
        <taxon>Formicoidea</taxon>
        <taxon>Formicidae</taxon>
        <taxon>Dorylinae</taxon>
        <taxon>Ooceraea</taxon>
    </lineage>
</organism>
<feature type="transmembrane region" description="Helical" evidence="10">
    <location>
        <begin position="207"/>
        <end position="226"/>
    </location>
</feature>
<keyword evidence="2" id="KW-1003">Cell membrane</keyword>
<keyword evidence="3 10" id="KW-0716">Sensory transduction</keyword>
<evidence type="ECO:0000256" key="1">
    <source>
        <dbReference type="ARBA" id="ARBA00004651"/>
    </source>
</evidence>
<dbReference type="InterPro" id="IPR004117">
    <property type="entry name" value="7tm6_olfct_rcpt"/>
</dbReference>
<keyword evidence="9 10" id="KW-0807">Transducer</keyword>
<dbReference type="GO" id="GO:0004984">
    <property type="term" value="F:olfactory receptor activity"/>
    <property type="evidence" value="ECO:0007669"/>
    <property type="project" value="InterPro"/>
</dbReference>
<proteinExistence type="inferred from homology"/>
<protein>
    <recommendedName>
        <fullName evidence="10">Odorant receptor</fullName>
    </recommendedName>
</protein>
<dbReference type="GO" id="GO:0005886">
    <property type="term" value="C:plasma membrane"/>
    <property type="evidence" value="ECO:0007669"/>
    <property type="project" value="UniProtKB-SubCell"/>
</dbReference>